<feature type="transmembrane region" description="Helical" evidence="2">
    <location>
        <begin position="51"/>
        <end position="74"/>
    </location>
</feature>
<organism evidence="3 4">
    <name type="scientific">Microbacterium oleivorans</name>
    <dbReference type="NCBI Taxonomy" id="273677"/>
    <lineage>
        <taxon>Bacteria</taxon>
        <taxon>Bacillati</taxon>
        <taxon>Actinomycetota</taxon>
        <taxon>Actinomycetes</taxon>
        <taxon>Micrococcales</taxon>
        <taxon>Microbacteriaceae</taxon>
        <taxon>Microbacterium</taxon>
    </lineage>
</organism>
<proteinExistence type="predicted"/>
<reference evidence="3 4" key="1">
    <citation type="submission" date="2020-06" db="EMBL/GenBank/DDBJ databases">
        <authorList>
            <person name="Jo H."/>
        </authorList>
    </citation>
    <scope>NUCLEOTIDE SEQUENCE [LARGE SCALE GENOMIC DNA]</scope>
    <source>
        <strain evidence="3 4">I46</strain>
    </source>
</reference>
<keyword evidence="2" id="KW-1133">Transmembrane helix</keyword>
<dbReference type="RefSeq" id="WP_178012429.1">
    <property type="nucleotide sequence ID" value="NZ_CP058316.1"/>
</dbReference>
<feature type="compositionally biased region" description="Polar residues" evidence="1">
    <location>
        <begin position="100"/>
        <end position="110"/>
    </location>
</feature>
<evidence type="ECO:0000313" key="4">
    <source>
        <dbReference type="Proteomes" id="UP000509638"/>
    </source>
</evidence>
<sequence>MSGEHPTRREIMRPVQLLGLAFVAAVFSGVITLVSMGAFQSIPREDAERAVVVALIVAGVAFIATLVIIALLMLAVDPAQVTKRVDRPVLYPEDPETPDETGSSPSAPRH</sequence>
<keyword evidence="2" id="KW-0812">Transmembrane</keyword>
<protein>
    <submittedName>
        <fullName evidence="3">Amino acid transporter</fullName>
    </submittedName>
</protein>
<name>A0A7D5EVP3_9MICO</name>
<keyword evidence="2" id="KW-0472">Membrane</keyword>
<evidence type="ECO:0000256" key="1">
    <source>
        <dbReference type="SAM" id="MobiDB-lite"/>
    </source>
</evidence>
<gene>
    <name evidence="3" type="ORF">HW566_09690</name>
</gene>
<dbReference type="AlphaFoldDB" id="A0A7D5EVP3"/>
<dbReference type="Proteomes" id="UP000509638">
    <property type="component" value="Chromosome"/>
</dbReference>
<feature type="transmembrane region" description="Helical" evidence="2">
    <location>
        <begin position="17"/>
        <end position="39"/>
    </location>
</feature>
<feature type="region of interest" description="Disordered" evidence="1">
    <location>
        <begin position="86"/>
        <end position="110"/>
    </location>
</feature>
<evidence type="ECO:0000313" key="3">
    <source>
        <dbReference type="EMBL" id="QLD12012.1"/>
    </source>
</evidence>
<dbReference type="EMBL" id="CP058316">
    <property type="protein sequence ID" value="QLD12012.1"/>
    <property type="molecule type" value="Genomic_DNA"/>
</dbReference>
<accession>A0A7D5EVP3</accession>
<evidence type="ECO:0000256" key="2">
    <source>
        <dbReference type="SAM" id="Phobius"/>
    </source>
</evidence>